<dbReference type="EC" id="2.-.-.-" evidence="3"/>
<accession>Q6MPZ7</accession>
<sequence>MLLPFDRRLSGVMKRILLIRLDKIGDLICSMPVDQVSFLEGWDKHWVIAKGLGFVPENADPQRKFLELKKDDAKESLPKLRAFLREYRPDVAVSLQAPWWVSYALWAEGVPVRAGVRSQWHSFLFLNKGLRQRRSLAVQHEADYNLDVLKHALNISENVKTPVLKLTAPENPALLSKYHLTAQNYVVVHPGMAGSALNWPIGNYIELIRKVSETTQVVLTGTPADEKWLTEIKATFKDHKNVLSLQSLLSATELFTVLKNAKAVVVPSTGVAHMAASLSTPVLGIYPHVRVQKPLRWAARGPQVHIFEAPPQNADGSVCDGTHCEEFHCMAKIKVEDLLQTLSSL</sequence>
<reference evidence="3 4" key="1">
    <citation type="journal article" date="2004" name="Science">
        <title>A predator unmasked: life cycle of Bdellovibrio bacteriovorus from a genomic perspective.</title>
        <authorList>
            <person name="Rendulic S."/>
            <person name="Jagtap P."/>
            <person name="Rosinus A."/>
            <person name="Eppinger M."/>
            <person name="Baar C."/>
            <person name="Lanz C."/>
            <person name="Keller H."/>
            <person name="Lambert C."/>
            <person name="Evans K.J."/>
            <person name="Goesmann A."/>
            <person name="Meyer F."/>
            <person name="Sockett R.E."/>
            <person name="Schuster S.C."/>
        </authorList>
    </citation>
    <scope>NUCLEOTIDE SEQUENCE [LARGE SCALE GENOMIC DNA]</scope>
    <source>
        <strain evidence="4">ATCC 15356 / DSM 50701 / NCIMB 9529 / HD100</strain>
    </source>
</reference>
<keyword evidence="4" id="KW-1185">Reference proteome</keyword>
<keyword evidence="1" id="KW-0328">Glycosyltransferase</keyword>
<dbReference type="CAZy" id="GT9">
    <property type="family name" value="Glycosyltransferase Family 9"/>
</dbReference>
<name>Q6MPZ7_BDEBA</name>
<organism evidence="3 4">
    <name type="scientific">Bdellovibrio bacteriovorus (strain ATCC 15356 / DSM 50701 / NCIMB 9529 / HD100)</name>
    <dbReference type="NCBI Taxonomy" id="264462"/>
    <lineage>
        <taxon>Bacteria</taxon>
        <taxon>Pseudomonadati</taxon>
        <taxon>Bdellovibrionota</taxon>
        <taxon>Bdellovibrionia</taxon>
        <taxon>Bdellovibrionales</taxon>
        <taxon>Pseudobdellovibrionaceae</taxon>
        <taxon>Bdellovibrio</taxon>
    </lineage>
</organism>
<dbReference type="GO" id="GO:0008713">
    <property type="term" value="F:ADP-heptose-lipopolysaccharide heptosyltransferase activity"/>
    <property type="evidence" value="ECO:0007669"/>
    <property type="project" value="TreeGrafter"/>
</dbReference>
<proteinExistence type="predicted"/>
<dbReference type="SUPFAM" id="SSF53756">
    <property type="entry name" value="UDP-Glycosyltransferase/glycogen phosphorylase"/>
    <property type="match status" value="1"/>
</dbReference>
<dbReference type="PANTHER" id="PTHR30160">
    <property type="entry name" value="TETRAACYLDISACCHARIDE 4'-KINASE-RELATED"/>
    <property type="match status" value="1"/>
</dbReference>
<protein>
    <submittedName>
        <fullName evidence="3">Uncharacterized protein</fullName>
        <ecNumber evidence="3">2.-.-.-</ecNumber>
    </submittedName>
</protein>
<evidence type="ECO:0000313" key="4">
    <source>
        <dbReference type="Proteomes" id="UP000008080"/>
    </source>
</evidence>
<dbReference type="InterPro" id="IPR051199">
    <property type="entry name" value="LPS_LOS_Heptosyltrfase"/>
</dbReference>
<gene>
    <name evidence="3" type="ordered locus">Bd0691</name>
</gene>
<evidence type="ECO:0000313" key="3">
    <source>
        <dbReference type="EMBL" id="CAE78650.1"/>
    </source>
</evidence>
<dbReference type="Gene3D" id="3.40.50.2000">
    <property type="entry name" value="Glycogen Phosphorylase B"/>
    <property type="match status" value="2"/>
</dbReference>
<dbReference type="eggNOG" id="COG0859">
    <property type="taxonomic scope" value="Bacteria"/>
</dbReference>
<dbReference type="AlphaFoldDB" id="Q6MPZ7"/>
<evidence type="ECO:0000256" key="1">
    <source>
        <dbReference type="ARBA" id="ARBA00022676"/>
    </source>
</evidence>
<keyword evidence="2 3" id="KW-0808">Transferase</keyword>
<dbReference type="STRING" id="264462.Bd0691"/>
<dbReference type="HOGENOM" id="CLU_038371_1_0_7"/>
<dbReference type="PANTHER" id="PTHR30160:SF15">
    <property type="entry name" value="GLYCOSYLTRANSFERASE HI_0523-RELATED"/>
    <property type="match status" value="1"/>
</dbReference>
<dbReference type="CDD" id="cd03789">
    <property type="entry name" value="GT9_LPS_heptosyltransferase"/>
    <property type="match status" value="1"/>
</dbReference>
<dbReference type="Pfam" id="PF01075">
    <property type="entry name" value="Glyco_transf_9"/>
    <property type="match status" value="1"/>
</dbReference>
<dbReference type="EMBL" id="BX842647">
    <property type="protein sequence ID" value="CAE78650.1"/>
    <property type="molecule type" value="Genomic_DNA"/>
</dbReference>
<dbReference type="GO" id="GO:0009244">
    <property type="term" value="P:lipopolysaccharide core region biosynthetic process"/>
    <property type="evidence" value="ECO:0007669"/>
    <property type="project" value="TreeGrafter"/>
</dbReference>
<dbReference type="KEGG" id="bba:Bd0691"/>
<dbReference type="Proteomes" id="UP000008080">
    <property type="component" value="Chromosome"/>
</dbReference>
<dbReference type="InterPro" id="IPR002201">
    <property type="entry name" value="Glyco_trans_9"/>
</dbReference>
<evidence type="ECO:0000256" key="2">
    <source>
        <dbReference type="ARBA" id="ARBA00022679"/>
    </source>
</evidence>
<dbReference type="GO" id="GO:0005829">
    <property type="term" value="C:cytosol"/>
    <property type="evidence" value="ECO:0007669"/>
    <property type="project" value="TreeGrafter"/>
</dbReference>